<dbReference type="GO" id="GO:0005886">
    <property type="term" value="C:plasma membrane"/>
    <property type="evidence" value="ECO:0007669"/>
    <property type="project" value="TreeGrafter"/>
</dbReference>
<sequence>MLSIIGFATILTIVILLLKGKVSPIIGLVLVPIIGALLAGFGIAEIGVFFSEGIDRVMNVVIMFIFAILFFGVMQDSGLFDPIINKMISITKGNVVAVAAGTVIIAAIAHLDGSGASTFLITIPALLPLYQRLKMSPYLLLLLIGTSASILNMLPWAGPLGRTAAVLGMDATELWRPLIPLQIIALVLLVGMAVILGLREKRRIAMRDEGADANVEVAAASEATAGDSYNDEKNSTLARPKLLWVNLLLTLGMIGMLVWGVIPAGFVFMIALSIALPLNYPKVSDQMERIKAHAPNALLMASIILAAGSFLGILSGTEMLDSIAVDMVYILPAFIVPYLHLIIGAFGVPFELILNTDAYYFALLPVVEQIVTSHGVDTFTAAYAMIIGNIIGTFVSPFAPALWLALGLAGCEMGKHIRYSLLWVWGFSLVLMAVAILLGIISF</sequence>
<name>A0A1S2LNF6_9BACI</name>
<comment type="caution">
    <text evidence="8">The sequence shown here is derived from an EMBL/GenBank/DDBJ whole genome shotgun (WGS) entry which is preliminary data.</text>
</comment>
<protein>
    <submittedName>
        <fullName evidence="8">Citrate transporter</fullName>
    </submittedName>
</protein>
<feature type="transmembrane region" description="Helical" evidence="6">
    <location>
        <begin position="421"/>
        <end position="441"/>
    </location>
</feature>
<dbReference type="Pfam" id="PF03600">
    <property type="entry name" value="CitMHS"/>
    <property type="match status" value="1"/>
</dbReference>
<feature type="transmembrane region" description="Helical" evidence="6">
    <location>
        <begin position="57"/>
        <end position="75"/>
    </location>
</feature>
<keyword evidence="3 6" id="KW-0812">Transmembrane</keyword>
<dbReference type="PANTHER" id="PTHR30354:SF26">
    <property type="entry name" value="TRANSPORTER, PUTATIVE-RELATED"/>
    <property type="match status" value="1"/>
</dbReference>
<dbReference type="InterPro" id="IPR003474">
    <property type="entry name" value="Glcn_transporter"/>
</dbReference>
<dbReference type="NCBIfam" id="TIGR00784">
    <property type="entry name" value="citMHS"/>
    <property type="match status" value="1"/>
</dbReference>
<keyword evidence="4 6" id="KW-1133">Transmembrane helix</keyword>
<evidence type="ECO:0000256" key="4">
    <source>
        <dbReference type="ARBA" id="ARBA00022989"/>
    </source>
</evidence>
<feature type="transmembrane region" description="Helical" evidence="6">
    <location>
        <begin position="138"/>
        <end position="158"/>
    </location>
</feature>
<evidence type="ECO:0000256" key="5">
    <source>
        <dbReference type="ARBA" id="ARBA00023136"/>
    </source>
</evidence>
<comment type="subcellular location">
    <subcellularLocation>
        <location evidence="1">Membrane</location>
        <topology evidence="1">Multi-pass membrane protein</topology>
    </subcellularLocation>
</comment>
<dbReference type="GO" id="GO:0015128">
    <property type="term" value="F:gluconate transmembrane transporter activity"/>
    <property type="evidence" value="ECO:0007669"/>
    <property type="project" value="InterPro"/>
</dbReference>
<feature type="transmembrane region" description="Helical" evidence="6">
    <location>
        <begin position="30"/>
        <end position="50"/>
    </location>
</feature>
<evidence type="ECO:0000256" key="1">
    <source>
        <dbReference type="ARBA" id="ARBA00004141"/>
    </source>
</evidence>
<feature type="transmembrane region" description="Helical" evidence="6">
    <location>
        <begin position="328"/>
        <end position="350"/>
    </location>
</feature>
<dbReference type="OrthoDB" id="5329450at2"/>
<feature type="transmembrane region" description="Helical" evidence="6">
    <location>
        <begin position="95"/>
        <end position="126"/>
    </location>
</feature>
<evidence type="ECO:0000256" key="6">
    <source>
        <dbReference type="SAM" id="Phobius"/>
    </source>
</evidence>
<feature type="transmembrane region" description="Helical" evidence="6">
    <location>
        <begin position="243"/>
        <end position="276"/>
    </location>
</feature>
<evidence type="ECO:0000259" key="7">
    <source>
        <dbReference type="Pfam" id="PF03600"/>
    </source>
</evidence>
<dbReference type="EMBL" id="MLQQ01000013">
    <property type="protein sequence ID" value="OIJ13864.1"/>
    <property type="molecule type" value="Genomic_DNA"/>
</dbReference>
<dbReference type="InterPro" id="IPR014738">
    <property type="entry name" value="Citrate_transporter"/>
</dbReference>
<evidence type="ECO:0000256" key="2">
    <source>
        <dbReference type="ARBA" id="ARBA00022448"/>
    </source>
</evidence>
<keyword evidence="2" id="KW-0813">Transport</keyword>
<feature type="transmembrane region" description="Helical" evidence="6">
    <location>
        <begin position="178"/>
        <end position="198"/>
    </location>
</feature>
<feature type="transmembrane region" description="Helical" evidence="6">
    <location>
        <begin position="381"/>
        <end position="409"/>
    </location>
</feature>
<dbReference type="InterPro" id="IPR004680">
    <property type="entry name" value="Cit_transptr-like_dom"/>
</dbReference>
<dbReference type="GO" id="GO:0015137">
    <property type="term" value="F:citrate transmembrane transporter activity"/>
    <property type="evidence" value="ECO:0007669"/>
    <property type="project" value="InterPro"/>
</dbReference>
<dbReference type="PANTHER" id="PTHR30354">
    <property type="entry name" value="GNT FAMILY GLUCONATE TRANSPORTER"/>
    <property type="match status" value="1"/>
</dbReference>
<proteinExistence type="predicted"/>
<keyword evidence="9" id="KW-1185">Reference proteome</keyword>
<dbReference type="Proteomes" id="UP000180098">
    <property type="component" value="Unassembled WGS sequence"/>
</dbReference>
<feature type="domain" description="Citrate transporter-like" evidence="7">
    <location>
        <begin position="21"/>
        <end position="388"/>
    </location>
</feature>
<feature type="transmembrane region" description="Helical" evidence="6">
    <location>
        <begin position="296"/>
        <end position="316"/>
    </location>
</feature>
<dbReference type="AlphaFoldDB" id="A0A1S2LNF6"/>
<evidence type="ECO:0000313" key="9">
    <source>
        <dbReference type="Proteomes" id="UP000180098"/>
    </source>
</evidence>
<evidence type="ECO:0000256" key="3">
    <source>
        <dbReference type="ARBA" id="ARBA00022692"/>
    </source>
</evidence>
<accession>A0A1S2LNF6</accession>
<dbReference type="RefSeq" id="WP_071312974.1">
    <property type="nucleotide sequence ID" value="NZ_MLQQ01000013.1"/>
</dbReference>
<reference evidence="8 9" key="1">
    <citation type="submission" date="2016-10" db="EMBL/GenBank/DDBJ databases">
        <title>Draft genome sequences of four alkaliphilic bacteria belonging to the Anaerobacillus genus.</title>
        <authorList>
            <person name="Bassil N.M."/>
            <person name="Lloyd J.R."/>
        </authorList>
    </citation>
    <scope>NUCLEOTIDE SEQUENCE [LARGE SCALE GENOMIC DNA]</scope>
    <source>
        <strain evidence="8 9">DSM 15340</strain>
    </source>
</reference>
<gene>
    <name evidence="8" type="ORF">BKP35_08805</name>
</gene>
<keyword evidence="5 6" id="KW-0472">Membrane</keyword>
<evidence type="ECO:0000313" key="8">
    <source>
        <dbReference type="EMBL" id="OIJ13864.1"/>
    </source>
</evidence>
<organism evidence="8 9">
    <name type="scientific">Anaerobacillus arseniciselenatis</name>
    <dbReference type="NCBI Taxonomy" id="85682"/>
    <lineage>
        <taxon>Bacteria</taxon>
        <taxon>Bacillati</taxon>
        <taxon>Bacillota</taxon>
        <taxon>Bacilli</taxon>
        <taxon>Bacillales</taxon>
        <taxon>Bacillaceae</taxon>
        <taxon>Anaerobacillus</taxon>
    </lineage>
</organism>